<accession>A0A645BHH6</accession>
<evidence type="ECO:0000313" key="1">
    <source>
        <dbReference type="EMBL" id="MPM64558.1"/>
    </source>
</evidence>
<proteinExistence type="predicted"/>
<organism evidence="1">
    <name type="scientific">bioreactor metagenome</name>
    <dbReference type="NCBI Taxonomy" id="1076179"/>
    <lineage>
        <taxon>unclassified sequences</taxon>
        <taxon>metagenomes</taxon>
        <taxon>ecological metagenomes</taxon>
    </lineage>
</organism>
<reference evidence="1" key="1">
    <citation type="submission" date="2019-08" db="EMBL/GenBank/DDBJ databases">
        <authorList>
            <person name="Kucharzyk K."/>
            <person name="Murdoch R.W."/>
            <person name="Higgins S."/>
            <person name="Loffler F."/>
        </authorList>
    </citation>
    <scope>NUCLEOTIDE SEQUENCE</scope>
</reference>
<comment type="caution">
    <text evidence="1">The sequence shown here is derived from an EMBL/GenBank/DDBJ whole genome shotgun (WGS) entry which is preliminary data.</text>
</comment>
<name>A0A645BHH6_9ZZZZ</name>
<sequence length="70" mass="7820">MPLELLRRLTTSELPITLRNYRDVDKLRVLRAACMVHADISGDGERSEAVVHEVTQYGQIAASINEDPAN</sequence>
<dbReference type="AlphaFoldDB" id="A0A645BHH6"/>
<dbReference type="EMBL" id="VSSQ01020017">
    <property type="protein sequence ID" value="MPM64558.1"/>
    <property type="molecule type" value="Genomic_DNA"/>
</dbReference>
<protein>
    <submittedName>
        <fullName evidence="1">Uncharacterized protein</fullName>
    </submittedName>
</protein>
<gene>
    <name evidence="1" type="ORF">SDC9_111445</name>
</gene>